<dbReference type="EMBL" id="QKNX01000003">
    <property type="protein sequence ID" value="TKR25570.1"/>
    <property type="molecule type" value="Genomic_DNA"/>
</dbReference>
<dbReference type="Proteomes" id="UP000308037">
    <property type="component" value="Unassembled WGS sequence"/>
</dbReference>
<dbReference type="InterPro" id="IPR009012">
    <property type="entry name" value="GrpE_head"/>
</dbReference>
<reference evidence="6 7" key="1">
    <citation type="submission" date="2019-04" db="EMBL/GenBank/DDBJ databases">
        <title>Natronomonas sp. F20-122 a newhaloarchaeon isolated from a saline saltern of Isla Bacuta, Huelva, Spain.</title>
        <authorList>
            <person name="Duran-Viseras A."/>
            <person name="Sanchez-Porro C."/>
            <person name="Ventosa A."/>
        </authorList>
    </citation>
    <scope>NUCLEOTIDE SEQUENCE [LARGE SCALE GENOMIC DNA]</scope>
    <source>
        <strain evidence="6 7">F20-122</strain>
    </source>
</reference>
<feature type="region of interest" description="Disordered" evidence="5">
    <location>
        <begin position="142"/>
        <end position="165"/>
    </location>
</feature>
<evidence type="ECO:0000256" key="5">
    <source>
        <dbReference type="SAM" id="MobiDB-lite"/>
    </source>
</evidence>
<keyword evidence="2 3" id="KW-0143">Chaperone</keyword>
<sequence length="218" mass="24023">MSDEDGDAVETTAAADDSSAVSRDVEEPNEPSGGDPPIEEIAARIEGEPSASVAEEIATLREEVATLRTDRDDLEARLKRKQAEFQNYKKRQEKRREREKARATEALVEDLLEVRDNLSRALEQDESADIRDGVEATFRGLDEVLDGEGVEPIEPEPGTETDPNRHEVLLRVESREPEGTVADLHRPGYEMAGKVLRTAQVTVSDGSAGDNPQDESDE</sequence>
<dbReference type="HAMAP" id="MF_01151">
    <property type="entry name" value="GrpE"/>
    <property type="match status" value="1"/>
</dbReference>
<evidence type="ECO:0000256" key="1">
    <source>
        <dbReference type="ARBA" id="ARBA00009054"/>
    </source>
</evidence>
<dbReference type="InterPro" id="IPR000740">
    <property type="entry name" value="GrpE"/>
</dbReference>
<dbReference type="GO" id="GO:0000774">
    <property type="term" value="F:adenyl-nucleotide exchange factor activity"/>
    <property type="evidence" value="ECO:0007669"/>
    <property type="project" value="InterPro"/>
</dbReference>
<dbReference type="OrthoDB" id="372230at2157"/>
<evidence type="ECO:0000256" key="2">
    <source>
        <dbReference type="ARBA" id="ARBA00023186"/>
    </source>
</evidence>
<dbReference type="PRINTS" id="PR00773">
    <property type="entry name" value="GRPEPROTEIN"/>
</dbReference>
<evidence type="ECO:0000313" key="7">
    <source>
        <dbReference type="Proteomes" id="UP000308037"/>
    </source>
</evidence>
<dbReference type="SUPFAM" id="SSF51064">
    <property type="entry name" value="Head domain of nucleotide exchange factor GrpE"/>
    <property type="match status" value="1"/>
</dbReference>
<dbReference type="GO" id="GO:0042803">
    <property type="term" value="F:protein homodimerization activity"/>
    <property type="evidence" value="ECO:0007669"/>
    <property type="project" value="InterPro"/>
</dbReference>
<dbReference type="GO" id="GO:0051087">
    <property type="term" value="F:protein-folding chaperone binding"/>
    <property type="evidence" value="ECO:0007669"/>
    <property type="project" value="InterPro"/>
</dbReference>
<comment type="subcellular location">
    <subcellularLocation>
        <location evidence="3">Cytoplasm</location>
    </subcellularLocation>
</comment>
<dbReference type="Gene3D" id="3.90.20.20">
    <property type="match status" value="1"/>
</dbReference>
<dbReference type="PANTHER" id="PTHR21237:SF23">
    <property type="entry name" value="GRPE PROTEIN HOMOLOG, MITOCHONDRIAL"/>
    <property type="match status" value="1"/>
</dbReference>
<gene>
    <name evidence="3" type="primary">grpE</name>
    <name evidence="6" type="ORF">DM868_09120</name>
</gene>
<dbReference type="AlphaFoldDB" id="A0A4U5J8Y5"/>
<keyword evidence="3" id="KW-0346">Stress response</keyword>
<dbReference type="Gene3D" id="2.30.22.10">
    <property type="entry name" value="Head domain of nucleotide exchange factor GrpE"/>
    <property type="match status" value="1"/>
</dbReference>
<evidence type="ECO:0000256" key="4">
    <source>
        <dbReference type="RuleBase" id="RU004478"/>
    </source>
</evidence>
<feature type="region of interest" description="Disordered" evidence="5">
    <location>
        <begin position="82"/>
        <end position="102"/>
    </location>
</feature>
<proteinExistence type="inferred from homology"/>
<protein>
    <recommendedName>
        <fullName evidence="3">Protein GrpE</fullName>
    </recommendedName>
    <alternativeName>
        <fullName evidence="3">HSP-70 cofactor</fullName>
    </alternativeName>
</protein>
<comment type="similarity">
    <text evidence="1 3 4">Belongs to the GrpE family.</text>
</comment>
<organism evidence="6 7">
    <name type="scientific">Natronomonas salsuginis</name>
    <dbReference type="NCBI Taxonomy" id="2217661"/>
    <lineage>
        <taxon>Archaea</taxon>
        <taxon>Methanobacteriati</taxon>
        <taxon>Methanobacteriota</taxon>
        <taxon>Stenosarchaea group</taxon>
        <taxon>Halobacteria</taxon>
        <taxon>Halobacteriales</taxon>
        <taxon>Natronomonadaceae</taxon>
        <taxon>Natronomonas</taxon>
    </lineage>
</organism>
<dbReference type="GO" id="GO:0005737">
    <property type="term" value="C:cytoplasm"/>
    <property type="evidence" value="ECO:0007669"/>
    <property type="project" value="UniProtKB-SubCell"/>
</dbReference>
<dbReference type="SUPFAM" id="SSF58014">
    <property type="entry name" value="Coiled-coil domain of nucleotide exchange factor GrpE"/>
    <property type="match status" value="1"/>
</dbReference>
<dbReference type="Pfam" id="PF01025">
    <property type="entry name" value="GrpE"/>
    <property type="match status" value="1"/>
</dbReference>
<dbReference type="GO" id="GO:0006457">
    <property type="term" value="P:protein folding"/>
    <property type="evidence" value="ECO:0007669"/>
    <property type="project" value="InterPro"/>
</dbReference>
<feature type="compositionally biased region" description="Low complexity" evidence="5">
    <location>
        <begin position="9"/>
        <end position="22"/>
    </location>
</feature>
<keyword evidence="7" id="KW-1185">Reference proteome</keyword>
<comment type="caution">
    <text evidence="6">The sequence shown here is derived from an EMBL/GenBank/DDBJ whole genome shotgun (WGS) entry which is preliminary data.</text>
</comment>
<dbReference type="RefSeq" id="WP_137276570.1">
    <property type="nucleotide sequence ID" value="NZ_QKNX01000003.1"/>
</dbReference>
<dbReference type="PANTHER" id="PTHR21237">
    <property type="entry name" value="GRPE PROTEIN"/>
    <property type="match status" value="1"/>
</dbReference>
<dbReference type="GO" id="GO:0051082">
    <property type="term" value="F:unfolded protein binding"/>
    <property type="evidence" value="ECO:0007669"/>
    <property type="project" value="TreeGrafter"/>
</dbReference>
<keyword evidence="3" id="KW-0963">Cytoplasm</keyword>
<dbReference type="CDD" id="cd00446">
    <property type="entry name" value="GrpE"/>
    <property type="match status" value="1"/>
</dbReference>
<accession>A0A4U5J8Y5</accession>
<name>A0A4U5J8Y5_9EURY</name>
<feature type="compositionally biased region" description="Acidic residues" evidence="5">
    <location>
        <begin position="143"/>
        <end position="159"/>
    </location>
</feature>
<feature type="region of interest" description="Disordered" evidence="5">
    <location>
        <begin position="1"/>
        <end position="40"/>
    </location>
</feature>
<comment type="subunit">
    <text evidence="3">Homodimer.</text>
</comment>
<comment type="function">
    <text evidence="3">Participates actively in the response to hyperosmotic and heat shock by preventing the aggregation of stress-denatured proteins, in association with DnaK and GrpE. It is the nucleotide exchange factor for DnaK and may function as a thermosensor. Unfolded proteins bind initially to DnaJ; upon interaction with the DnaJ-bound protein, DnaK hydrolyzes its bound ATP, resulting in the formation of a stable complex. GrpE releases ADP from DnaK; ATP binding to DnaK triggers the release of the substrate protein, thus completing the reaction cycle. Several rounds of ATP-dependent interactions between DnaJ, DnaK and GrpE are required for fully efficient folding.</text>
</comment>
<dbReference type="InterPro" id="IPR013805">
    <property type="entry name" value="GrpE_CC"/>
</dbReference>
<evidence type="ECO:0000256" key="3">
    <source>
        <dbReference type="HAMAP-Rule" id="MF_01151"/>
    </source>
</evidence>
<evidence type="ECO:0000313" key="6">
    <source>
        <dbReference type="EMBL" id="TKR25570.1"/>
    </source>
</evidence>